<proteinExistence type="predicted"/>
<comment type="caution">
    <text evidence="1">The sequence shown here is derived from an EMBL/GenBank/DDBJ whole genome shotgun (WGS) entry which is preliminary data.</text>
</comment>
<keyword evidence="2" id="KW-1185">Reference proteome</keyword>
<accession>A0A2P5EW91</accession>
<feature type="non-terminal residue" evidence="1">
    <location>
        <position position="1"/>
    </location>
</feature>
<dbReference type="EMBL" id="JXTC01000089">
    <property type="protein sequence ID" value="PON89799.1"/>
    <property type="molecule type" value="Genomic_DNA"/>
</dbReference>
<organism evidence="1 2">
    <name type="scientific">Trema orientale</name>
    <name type="common">Charcoal tree</name>
    <name type="synonym">Celtis orientalis</name>
    <dbReference type="NCBI Taxonomy" id="63057"/>
    <lineage>
        <taxon>Eukaryota</taxon>
        <taxon>Viridiplantae</taxon>
        <taxon>Streptophyta</taxon>
        <taxon>Embryophyta</taxon>
        <taxon>Tracheophyta</taxon>
        <taxon>Spermatophyta</taxon>
        <taxon>Magnoliopsida</taxon>
        <taxon>eudicotyledons</taxon>
        <taxon>Gunneridae</taxon>
        <taxon>Pentapetalae</taxon>
        <taxon>rosids</taxon>
        <taxon>fabids</taxon>
        <taxon>Rosales</taxon>
        <taxon>Cannabaceae</taxon>
        <taxon>Trema</taxon>
    </lineage>
</organism>
<evidence type="ECO:0000313" key="1">
    <source>
        <dbReference type="EMBL" id="PON89799.1"/>
    </source>
</evidence>
<dbReference type="Proteomes" id="UP000237000">
    <property type="component" value="Unassembled WGS sequence"/>
</dbReference>
<sequence length="88" mass="10417">EFDFSIFGDKVVELAKFFIAEDEVKEMEGVDEEIEEKQPEETEKMQFDKTEKLQNEEMTRELNRGQFTRIRLGQHYGPGLSRAFIYSC</sequence>
<name>A0A2P5EW91_TREOI</name>
<dbReference type="AlphaFoldDB" id="A0A2P5EW91"/>
<protein>
    <submittedName>
        <fullName evidence="1">Uncharacterized protein</fullName>
    </submittedName>
</protein>
<dbReference type="InParanoid" id="A0A2P5EW91"/>
<reference evidence="2" key="1">
    <citation type="submission" date="2016-06" db="EMBL/GenBank/DDBJ databases">
        <title>Parallel loss of symbiosis genes in relatives of nitrogen-fixing non-legume Parasponia.</title>
        <authorList>
            <person name="Van Velzen R."/>
            <person name="Holmer R."/>
            <person name="Bu F."/>
            <person name="Rutten L."/>
            <person name="Van Zeijl A."/>
            <person name="Liu W."/>
            <person name="Santuari L."/>
            <person name="Cao Q."/>
            <person name="Sharma T."/>
            <person name="Shen D."/>
            <person name="Roswanjaya Y."/>
            <person name="Wardhani T."/>
            <person name="Kalhor M.S."/>
            <person name="Jansen J."/>
            <person name="Van den Hoogen J."/>
            <person name="Gungor B."/>
            <person name="Hartog M."/>
            <person name="Hontelez J."/>
            <person name="Verver J."/>
            <person name="Yang W.-C."/>
            <person name="Schijlen E."/>
            <person name="Repin R."/>
            <person name="Schilthuizen M."/>
            <person name="Schranz E."/>
            <person name="Heidstra R."/>
            <person name="Miyata K."/>
            <person name="Fedorova E."/>
            <person name="Kohlen W."/>
            <person name="Bisseling T."/>
            <person name="Smit S."/>
            <person name="Geurts R."/>
        </authorList>
    </citation>
    <scope>NUCLEOTIDE SEQUENCE [LARGE SCALE GENOMIC DNA]</scope>
    <source>
        <strain evidence="2">cv. RG33-2</strain>
    </source>
</reference>
<gene>
    <name evidence="1" type="ORF">TorRG33x02_143220</name>
</gene>
<evidence type="ECO:0000313" key="2">
    <source>
        <dbReference type="Proteomes" id="UP000237000"/>
    </source>
</evidence>